<dbReference type="AlphaFoldDB" id="A0A2T0ALV4"/>
<comment type="pathway">
    <text evidence="2 8">Amino-acid biosynthesis; L-histidine biosynthesis; L-histidine from 5-phospho-alpha-D-ribose 1-diphosphate: step 1/9.</text>
</comment>
<evidence type="ECO:0000256" key="5">
    <source>
        <dbReference type="ARBA" id="ARBA00020397"/>
    </source>
</evidence>
<dbReference type="Gene3D" id="3.30.930.10">
    <property type="entry name" value="Bira Bifunctional Protein, Domain 2"/>
    <property type="match status" value="1"/>
</dbReference>
<evidence type="ECO:0000256" key="7">
    <source>
        <dbReference type="ARBA" id="ARBA00025246"/>
    </source>
</evidence>
<evidence type="ECO:0000313" key="12">
    <source>
        <dbReference type="Proteomes" id="UP000238415"/>
    </source>
</evidence>
<protein>
    <recommendedName>
        <fullName evidence="5 8">ATP phosphoribosyltransferase regulatory subunit</fullName>
    </recommendedName>
</protein>
<dbReference type="GO" id="GO:0016757">
    <property type="term" value="F:glycosyltransferase activity"/>
    <property type="evidence" value="ECO:0007669"/>
    <property type="project" value="UniProtKB-KW"/>
</dbReference>
<comment type="subunit">
    <text evidence="4 8">Heteromultimer composed of HisG and HisZ subunits.</text>
</comment>
<dbReference type="SUPFAM" id="SSF55681">
    <property type="entry name" value="Class II aaRS and biotin synthetases"/>
    <property type="match status" value="1"/>
</dbReference>
<dbReference type="HAMAP" id="MF_00125">
    <property type="entry name" value="HisZ"/>
    <property type="match status" value="1"/>
</dbReference>
<dbReference type="PROSITE" id="PS50862">
    <property type="entry name" value="AA_TRNA_LIGASE_II"/>
    <property type="match status" value="1"/>
</dbReference>
<dbReference type="GO" id="GO:0004821">
    <property type="term" value="F:histidine-tRNA ligase activity"/>
    <property type="evidence" value="ECO:0007669"/>
    <property type="project" value="TreeGrafter"/>
</dbReference>
<evidence type="ECO:0000256" key="6">
    <source>
        <dbReference type="ARBA" id="ARBA00022490"/>
    </source>
</evidence>
<dbReference type="GO" id="GO:0006427">
    <property type="term" value="P:histidyl-tRNA aminoacylation"/>
    <property type="evidence" value="ECO:0007669"/>
    <property type="project" value="TreeGrafter"/>
</dbReference>
<feature type="binding site" evidence="9">
    <location>
        <position position="112"/>
    </location>
    <ligand>
        <name>L-histidine</name>
        <dbReference type="ChEBI" id="CHEBI:57595"/>
    </ligand>
</feature>
<dbReference type="InterPro" id="IPR045864">
    <property type="entry name" value="aa-tRNA-synth_II/BPL/LPL"/>
</dbReference>
<dbReference type="PANTHER" id="PTHR43707:SF1">
    <property type="entry name" value="HISTIDINE--TRNA LIGASE, MITOCHONDRIAL-RELATED"/>
    <property type="match status" value="1"/>
</dbReference>
<name>A0A2T0ALV4_9FIRM</name>
<dbReference type="OrthoDB" id="9800814at2"/>
<proteinExistence type="inferred from homology"/>
<dbReference type="RefSeq" id="WP_106006183.1">
    <property type="nucleotide sequence ID" value="NZ_CP136418.1"/>
</dbReference>
<feature type="binding site" evidence="9">
    <location>
        <position position="130"/>
    </location>
    <ligand>
        <name>L-histidine</name>
        <dbReference type="ChEBI" id="CHEBI:57595"/>
    </ligand>
</feature>
<evidence type="ECO:0000256" key="2">
    <source>
        <dbReference type="ARBA" id="ARBA00004667"/>
    </source>
</evidence>
<dbReference type="PANTHER" id="PTHR43707">
    <property type="entry name" value="HISTIDYL-TRNA SYNTHETASE"/>
    <property type="match status" value="1"/>
</dbReference>
<dbReference type="InterPro" id="IPR041715">
    <property type="entry name" value="HisRS-like_core"/>
</dbReference>
<dbReference type="GO" id="GO:0140096">
    <property type="term" value="F:catalytic activity, acting on a protein"/>
    <property type="evidence" value="ECO:0007669"/>
    <property type="project" value="UniProtKB-ARBA"/>
</dbReference>
<evidence type="ECO:0000313" key="11">
    <source>
        <dbReference type="EMBL" id="PRR69724.1"/>
    </source>
</evidence>
<gene>
    <name evidence="8 11" type="primary">hisZ</name>
    <name evidence="11" type="ORF">MOHU_22640</name>
</gene>
<dbReference type="GO" id="GO:0005737">
    <property type="term" value="C:cytoplasm"/>
    <property type="evidence" value="ECO:0007669"/>
    <property type="project" value="UniProtKB-SubCell"/>
</dbReference>
<keyword evidence="6 8" id="KW-0963">Cytoplasm</keyword>
<feature type="binding site" evidence="9">
    <location>
        <begin position="275"/>
        <end position="276"/>
    </location>
    <ligand>
        <name>L-histidine</name>
        <dbReference type="ChEBI" id="CHEBI:57595"/>
    </ligand>
</feature>
<evidence type="ECO:0000256" key="8">
    <source>
        <dbReference type="HAMAP-Rule" id="MF_00125"/>
    </source>
</evidence>
<comment type="function">
    <text evidence="7 8">Required for the first step of histidine biosynthesis. May allow the feedback regulation of ATP phosphoribosyltransferase activity by histidine.</text>
</comment>
<dbReference type="InterPro" id="IPR004517">
    <property type="entry name" value="HisZ"/>
</dbReference>
<evidence type="ECO:0000259" key="10">
    <source>
        <dbReference type="PROSITE" id="PS50862"/>
    </source>
</evidence>
<feature type="binding site" evidence="9">
    <location>
        <position position="126"/>
    </location>
    <ligand>
        <name>L-histidine</name>
        <dbReference type="ChEBI" id="CHEBI:57595"/>
    </ligand>
</feature>
<feature type="binding site" evidence="9">
    <location>
        <position position="271"/>
    </location>
    <ligand>
        <name>L-histidine</name>
        <dbReference type="ChEBI" id="CHEBI:57595"/>
    </ligand>
</feature>
<sequence>MTGNRNLQVPAGVRDLLPPEAAALRELEEELVAFFKGWGYREVLTPTFEFVETFQAGSPAGEEGSLYKFIDREGRVLALRPEMTAPIARLVATSLKREAVPLRLCYRAGVFRYEEPRAGRLREFHQAGVELIGVGGEAADAEIIALAVETLLKAGLQEFRIGIGQVAVTKGVLQDLALPPEAVARVKGALAGKDLVGLGRLIDEYNLRGKKKRRLELLATLHGGKEALEEARANFDQGGATAALAGLERVWEALAACGLEKWLFIDLGILRDFDYYTGIVFEGYVPGLGAPVCGGGRYDDLLGRFGYPCPATGFAVGLERLLMARGEIKGNGQDKGYLVAGRDLAAVLRRARELRREGITVIIDGQSEDRRQAAARAAAGGLTLVWVEP</sequence>
<dbReference type="Pfam" id="PF13393">
    <property type="entry name" value="tRNA-synt_His"/>
    <property type="match status" value="1"/>
</dbReference>
<dbReference type="GO" id="GO:0000105">
    <property type="term" value="P:L-histidine biosynthetic process"/>
    <property type="evidence" value="ECO:0007669"/>
    <property type="project" value="UniProtKB-UniRule"/>
</dbReference>
<reference evidence="11 12" key="1">
    <citation type="submission" date="2018-03" db="EMBL/GenBank/DDBJ databases">
        <title>Genome sequence of Moorella humiferrea DSM 23265.</title>
        <authorList>
            <person name="Poehlein A."/>
            <person name="Daniel R."/>
        </authorList>
    </citation>
    <scope>NUCLEOTIDE SEQUENCE [LARGE SCALE GENOMIC DNA]</scope>
    <source>
        <strain evidence="11 12">DSM 23265</strain>
    </source>
</reference>
<dbReference type="InterPro" id="IPR004516">
    <property type="entry name" value="HisRS/HisZ"/>
</dbReference>
<comment type="caution">
    <text evidence="11">The sequence shown here is derived from an EMBL/GenBank/DDBJ whole genome shotgun (WGS) entry which is preliminary data.</text>
</comment>
<dbReference type="PIRSF" id="PIRSF001549">
    <property type="entry name" value="His-tRNA_synth"/>
    <property type="match status" value="1"/>
</dbReference>
<evidence type="ECO:0000256" key="1">
    <source>
        <dbReference type="ARBA" id="ARBA00004496"/>
    </source>
</evidence>
<keyword evidence="8" id="KW-0028">Amino-acid biosynthesis</keyword>
<dbReference type="UniPathway" id="UPA00031">
    <property type="reaction ID" value="UER00006"/>
</dbReference>
<comment type="miscellaneous">
    <text evidence="8">This function is generally fulfilled by the C-terminal part of HisG, which is missing in some bacteria such as this one.</text>
</comment>
<keyword evidence="11" id="KW-0328">Glycosyltransferase</keyword>
<organism evidence="11 12">
    <name type="scientific">Neomoorella humiferrea</name>
    <dbReference type="NCBI Taxonomy" id="676965"/>
    <lineage>
        <taxon>Bacteria</taxon>
        <taxon>Bacillati</taxon>
        <taxon>Bacillota</taxon>
        <taxon>Clostridia</taxon>
        <taxon>Neomoorellales</taxon>
        <taxon>Neomoorellaceae</taxon>
        <taxon>Neomoorella</taxon>
    </lineage>
</organism>
<dbReference type="InterPro" id="IPR006195">
    <property type="entry name" value="aa-tRNA-synth_II"/>
</dbReference>
<dbReference type="Proteomes" id="UP000238415">
    <property type="component" value="Unassembled WGS sequence"/>
</dbReference>
<evidence type="ECO:0000256" key="3">
    <source>
        <dbReference type="ARBA" id="ARBA00005539"/>
    </source>
</evidence>
<evidence type="ECO:0000256" key="9">
    <source>
        <dbReference type="PIRSR" id="PIRSR001549-1"/>
    </source>
</evidence>
<dbReference type="NCBIfam" id="TIGR00443">
    <property type="entry name" value="hisZ_biosyn_reg"/>
    <property type="match status" value="1"/>
</dbReference>
<dbReference type="CDD" id="cd00773">
    <property type="entry name" value="HisRS-like_core"/>
    <property type="match status" value="1"/>
</dbReference>
<dbReference type="EMBL" id="PVXM01000052">
    <property type="protein sequence ID" value="PRR69724.1"/>
    <property type="molecule type" value="Genomic_DNA"/>
</dbReference>
<feature type="binding site" evidence="9">
    <location>
        <begin position="82"/>
        <end position="84"/>
    </location>
    <ligand>
        <name>L-histidine</name>
        <dbReference type="ChEBI" id="CHEBI:57595"/>
    </ligand>
</feature>
<keyword evidence="8" id="KW-0368">Histidine biosynthesis</keyword>
<feature type="domain" description="Aminoacyl-transfer RNA synthetases class-II family profile" evidence="10">
    <location>
        <begin position="1"/>
        <end position="324"/>
    </location>
</feature>
<evidence type="ECO:0000256" key="4">
    <source>
        <dbReference type="ARBA" id="ARBA00011496"/>
    </source>
</evidence>
<comment type="similarity">
    <text evidence="3 8">Belongs to the class-II aminoacyl-tRNA synthetase family. HisZ subfamily.</text>
</comment>
<keyword evidence="12" id="KW-1185">Reference proteome</keyword>
<accession>A0A2T0ALV4</accession>
<keyword evidence="11" id="KW-0808">Transferase</keyword>
<comment type="subcellular location">
    <subcellularLocation>
        <location evidence="1 8">Cytoplasm</location>
    </subcellularLocation>
</comment>